<dbReference type="Gene3D" id="3.30.70.100">
    <property type="match status" value="1"/>
</dbReference>
<dbReference type="Pfam" id="PF07045">
    <property type="entry name" value="DUF1330"/>
    <property type="match status" value="1"/>
</dbReference>
<protein>
    <submittedName>
        <fullName evidence="2">DUF1330 domain-containing protein</fullName>
    </submittedName>
</protein>
<dbReference type="Proteomes" id="UP001596152">
    <property type="component" value="Unassembled WGS sequence"/>
</dbReference>
<dbReference type="InterPro" id="IPR010753">
    <property type="entry name" value="DUF1330"/>
</dbReference>
<accession>A0ABW0FNV6</accession>
<dbReference type="PANTHER" id="PTHR41521:SF4">
    <property type="entry name" value="BLR0684 PROTEIN"/>
    <property type="match status" value="1"/>
</dbReference>
<feature type="domain" description="DUF1330" evidence="1">
    <location>
        <begin position="3"/>
        <end position="95"/>
    </location>
</feature>
<keyword evidence="3" id="KW-1185">Reference proteome</keyword>
<dbReference type="PANTHER" id="PTHR41521">
    <property type="match status" value="1"/>
</dbReference>
<proteinExistence type="predicted"/>
<organism evidence="2 3">
    <name type="scientific">Brevundimonas staleyi</name>
    <dbReference type="NCBI Taxonomy" id="74326"/>
    <lineage>
        <taxon>Bacteria</taxon>
        <taxon>Pseudomonadati</taxon>
        <taxon>Pseudomonadota</taxon>
        <taxon>Alphaproteobacteria</taxon>
        <taxon>Caulobacterales</taxon>
        <taxon>Caulobacteraceae</taxon>
        <taxon>Brevundimonas</taxon>
    </lineage>
</organism>
<dbReference type="EMBL" id="JBHSLF010000013">
    <property type="protein sequence ID" value="MFC5343425.1"/>
    <property type="molecule type" value="Genomic_DNA"/>
</dbReference>
<dbReference type="RefSeq" id="WP_374039464.1">
    <property type="nucleotide sequence ID" value="NZ_CP169083.1"/>
</dbReference>
<comment type="caution">
    <text evidence="2">The sequence shown here is derived from an EMBL/GenBank/DDBJ whole genome shotgun (WGS) entry which is preliminary data.</text>
</comment>
<evidence type="ECO:0000259" key="1">
    <source>
        <dbReference type="Pfam" id="PF07045"/>
    </source>
</evidence>
<dbReference type="SUPFAM" id="SSF54909">
    <property type="entry name" value="Dimeric alpha+beta barrel"/>
    <property type="match status" value="1"/>
</dbReference>
<evidence type="ECO:0000313" key="3">
    <source>
        <dbReference type="Proteomes" id="UP001596152"/>
    </source>
</evidence>
<name>A0ABW0FNV6_9CAUL</name>
<gene>
    <name evidence="2" type="ORF">ACFPIE_05815</name>
</gene>
<reference evidence="3" key="1">
    <citation type="journal article" date="2019" name="Int. J. Syst. Evol. Microbiol.">
        <title>The Global Catalogue of Microorganisms (GCM) 10K type strain sequencing project: providing services to taxonomists for standard genome sequencing and annotation.</title>
        <authorList>
            <consortium name="The Broad Institute Genomics Platform"/>
            <consortium name="The Broad Institute Genome Sequencing Center for Infectious Disease"/>
            <person name="Wu L."/>
            <person name="Ma J."/>
        </authorList>
    </citation>
    <scope>NUCLEOTIDE SEQUENCE [LARGE SCALE GENOMIC DNA]</scope>
    <source>
        <strain evidence="3">JCM 12125</strain>
    </source>
</reference>
<evidence type="ECO:0000313" key="2">
    <source>
        <dbReference type="EMBL" id="MFC5343425.1"/>
    </source>
</evidence>
<sequence>MAAYIVFIRESTQDRAELEEYWAKMRATMKGHAIKVLAAYGRHDVLEGAAPEGVVIAEFPTMEEAKAWYESPAYQDAARHRFNGAIYRGLIVEGV</sequence>
<dbReference type="InterPro" id="IPR011008">
    <property type="entry name" value="Dimeric_a/b-barrel"/>
</dbReference>